<protein>
    <recommendedName>
        <fullName evidence="4">Vitellogenin domain-containing protein</fullName>
    </recommendedName>
</protein>
<dbReference type="AlphaFoldDB" id="T1L0I0"/>
<dbReference type="EnsemblMetazoa" id="tetur30g00750.1">
    <property type="protein sequence ID" value="tetur30g00750.1"/>
    <property type="gene ID" value="tetur30g00750"/>
</dbReference>
<evidence type="ECO:0000313" key="3">
    <source>
        <dbReference type="Proteomes" id="UP000015104"/>
    </source>
</evidence>
<proteinExistence type="predicted"/>
<feature type="signal peptide" evidence="1">
    <location>
        <begin position="1"/>
        <end position="18"/>
    </location>
</feature>
<dbReference type="HOGENOM" id="CLU_011464_1_0_1"/>
<organism evidence="2 3">
    <name type="scientific">Tetranychus urticae</name>
    <name type="common">Two-spotted spider mite</name>
    <dbReference type="NCBI Taxonomy" id="32264"/>
    <lineage>
        <taxon>Eukaryota</taxon>
        <taxon>Metazoa</taxon>
        <taxon>Ecdysozoa</taxon>
        <taxon>Arthropoda</taxon>
        <taxon>Chelicerata</taxon>
        <taxon>Arachnida</taxon>
        <taxon>Acari</taxon>
        <taxon>Acariformes</taxon>
        <taxon>Trombidiformes</taxon>
        <taxon>Prostigmata</taxon>
        <taxon>Eleutherengona</taxon>
        <taxon>Raphignathae</taxon>
        <taxon>Tetranychoidea</taxon>
        <taxon>Tetranychidae</taxon>
        <taxon>Tetranychus</taxon>
    </lineage>
</organism>
<name>T1L0I0_TETUR</name>
<reference evidence="2" key="2">
    <citation type="submission" date="2015-06" db="UniProtKB">
        <authorList>
            <consortium name="EnsemblMetazoa"/>
        </authorList>
    </citation>
    <scope>IDENTIFICATION</scope>
</reference>
<evidence type="ECO:0000256" key="1">
    <source>
        <dbReference type="SAM" id="SignalP"/>
    </source>
</evidence>
<keyword evidence="1" id="KW-0732">Signal</keyword>
<accession>T1L0I0</accession>
<evidence type="ECO:0000313" key="2">
    <source>
        <dbReference type="EnsemblMetazoa" id="tetur30g00750.1"/>
    </source>
</evidence>
<dbReference type="EMBL" id="CAEY01000866">
    <property type="status" value="NOT_ANNOTATED_CDS"/>
    <property type="molecule type" value="Genomic_DNA"/>
</dbReference>
<dbReference type="Proteomes" id="UP000015104">
    <property type="component" value="Unassembled WGS sequence"/>
</dbReference>
<evidence type="ECO:0008006" key="4">
    <source>
        <dbReference type="Google" id="ProtNLM"/>
    </source>
</evidence>
<feature type="chain" id="PRO_5004581953" description="Vitellogenin domain-containing protein" evidence="1">
    <location>
        <begin position="19"/>
        <end position="333"/>
    </location>
</feature>
<reference evidence="3" key="1">
    <citation type="submission" date="2011-08" db="EMBL/GenBank/DDBJ databases">
        <authorList>
            <person name="Rombauts S."/>
        </authorList>
    </citation>
    <scope>NUCLEOTIDE SEQUENCE</scope>
    <source>
        <strain evidence="3">London</strain>
    </source>
</reference>
<keyword evidence="3" id="KW-1185">Reference proteome</keyword>
<sequence>MLLELSFIFIMIASTTTAQVTELLDLPLMMSGGELVIHANLYASSGKEKYSIKELVSASESAITGKIVVSNDKDSYDIHYQFDRSGKDSKERLVIHGNDCTLYTHSKMTQNANLFGTNKPLRDLILLMGPSIIYRLAGQSTVWSEATQKEIRGFNMNVRICDEFKKSPVLILVHEPDKYDTSYGVKHPTRIEFNGYEPSSYPPGEKLFLDIYLQQFNSAQFDASKYKVQPSPGIGCPHYLPERKTMPVLVTKFIRFTMYEEIQGSTNTRTYSEVTASGKNLLMRLKTSLLGVETEVIYDNGLGIILTLEKGGHCQMKIGDRTPLESMRKDTSS</sequence>